<dbReference type="GO" id="GO:0008360">
    <property type="term" value="P:regulation of cell shape"/>
    <property type="evidence" value="ECO:0007669"/>
    <property type="project" value="UniProtKB-KW"/>
</dbReference>
<evidence type="ECO:0000313" key="12">
    <source>
        <dbReference type="Proteomes" id="UP000017174"/>
    </source>
</evidence>
<proteinExistence type="inferred from homology"/>
<evidence type="ECO:0000259" key="10">
    <source>
        <dbReference type="Pfam" id="PF08245"/>
    </source>
</evidence>
<dbReference type="HOGENOM" id="CLU_032540_0_0_11"/>
<dbReference type="SUPFAM" id="SSF51984">
    <property type="entry name" value="MurCD N-terminal domain"/>
    <property type="match status" value="1"/>
</dbReference>
<evidence type="ECO:0000256" key="4">
    <source>
        <dbReference type="ARBA" id="ARBA00022598"/>
    </source>
</evidence>
<dbReference type="Gene3D" id="3.90.190.20">
    <property type="entry name" value="Mur ligase, C-terminal domain"/>
    <property type="match status" value="1"/>
</dbReference>
<evidence type="ECO:0000256" key="2">
    <source>
        <dbReference type="ARBA" id="ARBA00004752"/>
    </source>
</evidence>
<keyword evidence="3 7" id="KW-0963">Cytoplasm</keyword>
<dbReference type="Pfam" id="PF02875">
    <property type="entry name" value="Mur_ligase_C"/>
    <property type="match status" value="1"/>
</dbReference>
<dbReference type="InterPro" id="IPR036565">
    <property type="entry name" value="Mur-like_cat_sf"/>
</dbReference>
<feature type="domain" description="Mur ligase central" evidence="10">
    <location>
        <begin position="167"/>
        <end position="356"/>
    </location>
</feature>
<dbReference type="PATRIC" id="fig|888019.4.peg.2072"/>
<comment type="function">
    <text evidence="7 8">Cell wall formation. Catalyzes the addition of glutamate to the nucleotide precursor UDP-N-acetylmuramoyl-L-alanine (UMA).</text>
</comment>
<dbReference type="Pfam" id="PF08245">
    <property type="entry name" value="Mur_ligase_M"/>
    <property type="match status" value="1"/>
</dbReference>
<dbReference type="GO" id="GO:0051301">
    <property type="term" value="P:cell division"/>
    <property type="evidence" value="ECO:0007669"/>
    <property type="project" value="UniProtKB-KW"/>
</dbReference>
<feature type="binding site" evidence="7">
    <location>
        <begin position="168"/>
        <end position="174"/>
    </location>
    <ligand>
        <name>ATP</name>
        <dbReference type="ChEBI" id="CHEBI:30616"/>
    </ligand>
</feature>
<dbReference type="UniPathway" id="UPA00219"/>
<evidence type="ECO:0000313" key="11">
    <source>
        <dbReference type="EMBL" id="ERT63859.1"/>
    </source>
</evidence>
<dbReference type="Gene3D" id="3.40.1190.10">
    <property type="entry name" value="Mur-like, catalytic domain"/>
    <property type="match status" value="1"/>
</dbReference>
<dbReference type="NCBIfam" id="TIGR01087">
    <property type="entry name" value="murD"/>
    <property type="match status" value="1"/>
</dbReference>
<evidence type="ECO:0000256" key="1">
    <source>
        <dbReference type="ARBA" id="ARBA00004496"/>
    </source>
</evidence>
<keyword evidence="6 7" id="KW-0067">ATP-binding</keyword>
<evidence type="ECO:0000256" key="6">
    <source>
        <dbReference type="ARBA" id="ARBA00022840"/>
    </source>
</evidence>
<dbReference type="EMBL" id="AXZG01000070">
    <property type="protein sequence ID" value="ERT63859.1"/>
    <property type="molecule type" value="Genomic_DNA"/>
</dbReference>
<protein>
    <recommendedName>
        <fullName evidence="7 8">UDP-N-acetylmuramoylalanine--D-glutamate ligase</fullName>
        <ecNumber evidence="7 8">6.3.2.9</ecNumber>
    </recommendedName>
    <alternativeName>
        <fullName evidence="7">D-glutamic acid-adding enzyme</fullName>
    </alternativeName>
    <alternativeName>
        <fullName evidence="7">UDP-N-acetylmuramoyl-L-alanyl-D-glutamate synthetase</fullName>
    </alternativeName>
</protein>
<accession>U7UY82</accession>
<dbReference type="Gene3D" id="3.40.50.720">
    <property type="entry name" value="NAD(P)-binding Rossmann-like Domain"/>
    <property type="match status" value="1"/>
</dbReference>
<keyword evidence="7 8" id="KW-0132">Cell division</keyword>
<organism evidence="11 12">
    <name type="scientific">Rothia aeria F0184</name>
    <dbReference type="NCBI Taxonomy" id="888019"/>
    <lineage>
        <taxon>Bacteria</taxon>
        <taxon>Bacillati</taxon>
        <taxon>Actinomycetota</taxon>
        <taxon>Actinomycetes</taxon>
        <taxon>Micrococcales</taxon>
        <taxon>Micrococcaceae</taxon>
        <taxon>Rothia</taxon>
    </lineage>
</organism>
<feature type="domain" description="Mur ligase C-terminal" evidence="9">
    <location>
        <begin position="379"/>
        <end position="503"/>
    </location>
</feature>
<keyword evidence="7 8" id="KW-0961">Cell wall biogenesis/degradation</keyword>
<evidence type="ECO:0000256" key="8">
    <source>
        <dbReference type="RuleBase" id="RU003664"/>
    </source>
</evidence>
<comment type="similarity">
    <text evidence="7">Belongs to the MurCDEF family.</text>
</comment>
<evidence type="ECO:0000256" key="3">
    <source>
        <dbReference type="ARBA" id="ARBA00022490"/>
    </source>
</evidence>
<keyword evidence="5 7" id="KW-0547">Nucleotide-binding</keyword>
<dbReference type="GO" id="GO:0071555">
    <property type="term" value="P:cell wall organization"/>
    <property type="evidence" value="ECO:0007669"/>
    <property type="project" value="UniProtKB-KW"/>
</dbReference>
<dbReference type="GO" id="GO:0005524">
    <property type="term" value="F:ATP binding"/>
    <property type="evidence" value="ECO:0007669"/>
    <property type="project" value="UniProtKB-UniRule"/>
</dbReference>
<comment type="catalytic activity">
    <reaction evidence="7 8">
        <text>UDP-N-acetyl-alpha-D-muramoyl-L-alanine + D-glutamate + ATP = UDP-N-acetyl-alpha-D-muramoyl-L-alanyl-D-glutamate + ADP + phosphate + H(+)</text>
        <dbReference type="Rhea" id="RHEA:16429"/>
        <dbReference type="ChEBI" id="CHEBI:15378"/>
        <dbReference type="ChEBI" id="CHEBI:29986"/>
        <dbReference type="ChEBI" id="CHEBI:30616"/>
        <dbReference type="ChEBI" id="CHEBI:43474"/>
        <dbReference type="ChEBI" id="CHEBI:83898"/>
        <dbReference type="ChEBI" id="CHEBI:83900"/>
        <dbReference type="ChEBI" id="CHEBI:456216"/>
        <dbReference type="EC" id="6.3.2.9"/>
    </reaction>
</comment>
<comment type="pathway">
    <text evidence="2 7 8">Cell wall biogenesis; peptidoglycan biosynthesis.</text>
</comment>
<keyword evidence="7 8" id="KW-0131">Cell cycle</keyword>
<dbReference type="Proteomes" id="UP000017174">
    <property type="component" value="Unassembled WGS sequence"/>
</dbReference>
<evidence type="ECO:0000256" key="5">
    <source>
        <dbReference type="ARBA" id="ARBA00022741"/>
    </source>
</evidence>
<dbReference type="InterPro" id="IPR013221">
    <property type="entry name" value="Mur_ligase_cen"/>
</dbReference>
<evidence type="ECO:0000259" key="9">
    <source>
        <dbReference type="Pfam" id="PF02875"/>
    </source>
</evidence>
<dbReference type="HAMAP" id="MF_00639">
    <property type="entry name" value="MurD"/>
    <property type="match status" value="1"/>
</dbReference>
<name>U7UY82_9MICC</name>
<sequence>MTERNMKTAEQLARIEANKDAVATNPVLNNSRLAELTSWDAPWAGLRVVVVGLGVSGDAAADVLAQKGAHVVAIDAKDTAEKRERIRLYDQAYGHVSGLFGQEHMSSLPLVDGQEPDVVVVSPGIRPDSDIMLDAYERGVQVWSEVELAWRLNTRAGRRSTQWLCLTGTNGKTTTVGMVDSILKAAGRHSAQVGNVGLPIVYAVADDEEYEFFAVELSSFQLHWTYSLSPLASVVLNVADDHVDWHGSFEAYKAAKARIYENTQVACIFNEDHADTRRMVEEADVVEGARAVSISSTEIPRVSMLGLAEDILVDRAFLKDRYHQALELGVLTDLAQAPGQVPAQHTVENALAAAALTRAAGIAPEHVREGLRTYSPGAHRNQLVASAGGVQWVNDSKATNPHAANASMSAYPSLVWIAGGLSKGVTYDELVKKHAERLRAVLIIGTDSAALMSALAIHAGQVPVYNLTASVANPTDGAAAMEAAVIRAREVAEPGDVVLMAPAAASMDQFKNYAERGNAFVEAVQRAVGEGISTT</sequence>
<dbReference type="EC" id="6.3.2.9" evidence="7 8"/>
<dbReference type="Pfam" id="PF21799">
    <property type="entry name" value="MurD-like_N"/>
    <property type="match status" value="1"/>
</dbReference>
<dbReference type="PANTHER" id="PTHR43692:SF1">
    <property type="entry name" value="UDP-N-ACETYLMURAMOYLALANINE--D-GLUTAMATE LIGASE"/>
    <property type="match status" value="1"/>
</dbReference>
<dbReference type="PANTHER" id="PTHR43692">
    <property type="entry name" value="UDP-N-ACETYLMURAMOYLALANINE--D-GLUTAMATE LIGASE"/>
    <property type="match status" value="1"/>
</dbReference>
<dbReference type="GO" id="GO:0009252">
    <property type="term" value="P:peptidoglycan biosynthetic process"/>
    <property type="evidence" value="ECO:0007669"/>
    <property type="project" value="UniProtKB-UniRule"/>
</dbReference>
<gene>
    <name evidence="7" type="primary">murD</name>
    <name evidence="11" type="ORF">HMPREF0742_02535</name>
</gene>
<dbReference type="InterPro" id="IPR004101">
    <property type="entry name" value="Mur_ligase_C"/>
</dbReference>
<dbReference type="InterPro" id="IPR036615">
    <property type="entry name" value="Mur_ligase_C_dom_sf"/>
</dbReference>
<dbReference type="GO" id="GO:0005737">
    <property type="term" value="C:cytoplasm"/>
    <property type="evidence" value="ECO:0007669"/>
    <property type="project" value="UniProtKB-SubCell"/>
</dbReference>
<dbReference type="GO" id="GO:0008764">
    <property type="term" value="F:UDP-N-acetylmuramoylalanine-D-glutamate ligase activity"/>
    <property type="evidence" value="ECO:0007669"/>
    <property type="project" value="UniProtKB-UniRule"/>
</dbReference>
<reference evidence="11 12" key="1">
    <citation type="submission" date="2013-08" db="EMBL/GenBank/DDBJ databases">
        <authorList>
            <person name="Weinstock G."/>
            <person name="Sodergren E."/>
            <person name="Wylie T."/>
            <person name="Fulton L."/>
            <person name="Fulton R."/>
            <person name="Fronick C."/>
            <person name="O'Laughlin M."/>
            <person name="Godfrey J."/>
            <person name="Miner T."/>
            <person name="Herter B."/>
            <person name="Appelbaum E."/>
            <person name="Cordes M."/>
            <person name="Lek S."/>
            <person name="Wollam A."/>
            <person name="Pepin K.H."/>
            <person name="Palsikar V.B."/>
            <person name="Mitreva M."/>
            <person name="Wilson R.K."/>
        </authorList>
    </citation>
    <scope>NUCLEOTIDE SEQUENCE [LARGE SCALE GENOMIC DNA]</scope>
    <source>
        <strain evidence="11 12">F0184</strain>
    </source>
</reference>
<dbReference type="SUPFAM" id="SSF53623">
    <property type="entry name" value="MurD-like peptide ligases, catalytic domain"/>
    <property type="match status" value="1"/>
</dbReference>
<dbReference type="InterPro" id="IPR005762">
    <property type="entry name" value="MurD"/>
</dbReference>
<keyword evidence="7 8" id="KW-0573">Peptidoglycan synthesis</keyword>
<evidence type="ECO:0000256" key="7">
    <source>
        <dbReference type="HAMAP-Rule" id="MF_00639"/>
    </source>
</evidence>
<comment type="subcellular location">
    <subcellularLocation>
        <location evidence="1 7 8">Cytoplasm</location>
    </subcellularLocation>
</comment>
<comment type="caution">
    <text evidence="11">The sequence shown here is derived from an EMBL/GenBank/DDBJ whole genome shotgun (WGS) entry which is preliminary data.</text>
</comment>
<dbReference type="SUPFAM" id="SSF53244">
    <property type="entry name" value="MurD-like peptide ligases, peptide-binding domain"/>
    <property type="match status" value="1"/>
</dbReference>
<keyword evidence="7 8" id="KW-0133">Cell shape</keyword>
<keyword evidence="4 7" id="KW-0436">Ligase</keyword>
<dbReference type="AlphaFoldDB" id="U7UY82"/>